<feature type="domain" description="GGDEF" evidence="4">
    <location>
        <begin position="481"/>
        <end position="625"/>
    </location>
</feature>
<dbReference type="InterPro" id="IPR001610">
    <property type="entry name" value="PAC"/>
</dbReference>
<dbReference type="InterPro" id="IPR035919">
    <property type="entry name" value="EAL_sf"/>
</dbReference>
<dbReference type="PROSITE" id="PS50113">
    <property type="entry name" value="PAC"/>
    <property type="match status" value="1"/>
</dbReference>
<dbReference type="InterPro" id="IPR000160">
    <property type="entry name" value="GGDEF_dom"/>
</dbReference>
<dbReference type="SMART" id="SM00086">
    <property type="entry name" value="PAC"/>
    <property type="match status" value="1"/>
</dbReference>
<dbReference type="RefSeq" id="WP_147711787.1">
    <property type="nucleotide sequence ID" value="NZ_VKAD01000001.1"/>
</dbReference>
<sequence length="886" mass="101680">MSRMIQKYLNLANLVKFLIYLFIAVIIMGLLFMGSRGASAPAQSSSTHNPFIQLDHQFMRLGLLQSVPTSVTDSEEIDRFAEVERLLADIQRMELESKVPSTLFVNFSDSVQNLVDEWQLSEINGRVLIRPDYLVAYFVAQTQLITALEQDLISRPTAIETWLANHQQKITVFLISLFVITCLLVLFIYRSIQSRSQLLESILKSHPDYISVKNYSGRTVYSNHHGRKAIQGATTVSEQADYQCWLRQQRKTEAGNFDKEQQIMRQQEPEQNYEDCVDDKTGKVSHSLLTRIPFRGSDNYLYLTTIYQNVTDVVSLKNETERNARRLESIFEVSNEGLWEWNVRTNEVGYDAQWEKITGVFASENHFEAFDRCIHDEDREKVHAQLAALLERNEPFNLKYRVHRSDGEMIWIWDRGKIAEFDENNKPLLVVGIMQDITQEKINQDKIERLAFFDPLTELPNRALFKQRLNQSIELHAQKHHYGAVLLINLDRFKLVNDTYDHQVGDELLIEVAQRIKRQLRAEDTVARFGGDEFAVVLQHLSADEKTAKAQALAMAEVINDALTEVYYLPYEEGKTHVEHFISNSIGGVVYNSKQFSVNSLVQMADVALTKAQQHEMDSSVIVGAEIQQSLNFEQDMKRELRSSIIDNRFIAYYQPKHDSDQNIVGAEALARWLHPNRGVVLPEVFMKVAEQTNLIAAVGDIMLKQVCEQLQRWQQQSHTKHLSLSVNVSAKQLRQKDFVDHFAATIGAYSIDPSLLTLEVSEIGLSDDIESIVEKLHRLKQQGVRLCLDDFGAGYASLNYLKELPVDEIKIDRSIIEQLYYSEKSVALIKSALHLGQNFQLTVIAEGVENLEQRNQLIQLGCQYFQGFHYSEAVSITEYEQLLSQ</sequence>
<dbReference type="SUPFAM" id="SSF55785">
    <property type="entry name" value="PYP-like sensor domain (PAS domain)"/>
    <property type="match status" value="1"/>
</dbReference>
<dbReference type="Pfam" id="PF00990">
    <property type="entry name" value="GGDEF"/>
    <property type="match status" value="1"/>
</dbReference>
<evidence type="ECO:0000256" key="1">
    <source>
        <dbReference type="SAM" id="Phobius"/>
    </source>
</evidence>
<dbReference type="PROSITE" id="PS50883">
    <property type="entry name" value="EAL"/>
    <property type="match status" value="1"/>
</dbReference>
<evidence type="ECO:0000259" key="3">
    <source>
        <dbReference type="PROSITE" id="PS50883"/>
    </source>
</evidence>
<keyword evidence="1" id="KW-0812">Transmembrane</keyword>
<dbReference type="SUPFAM" id="SSF141868">
    <property type="entry name" value="EAL domain-like"/>
    <property type="match status" value="1"/>
</dbReference>
<comment type="caution">
    <text evidence="5">The sequence shown here is derived from an EMBL/GenBank/DDBJ whole genome shotgun (WGS) entry which is preliminary data.</text>
</comment>
<dbReference type="CDD" id="cd01949">
    <property type="entry name" value="GGDEF"/>
    <property type="match status" value="1"/>
</dbReference>
<feature type="domain" description="EAL" evidence="3">
    <location>
        <begin position="634"/>
        <end position="886"/>
    </location>
</feature>
<proteinExistence type="predicted"/>
<dbReference type="InterPro" id="IPR052155">
    <property type="entry name" value="Biofilm_reg_signaling"/>
</dbReference>
<dbReference type="InterPro" id="IPR001633">
    <property type="entry name" value="EAL_dom"/>
</dbReference>
<dbReference type="InterPro" id="IPR035965">
    <property type="entry name" value="PAS-like_dom_sf"/>
</dbReference>
<keyword evidence="1" id="KW-0472">Membrane</keyword>
<keyword evidence="6" id="KW-1185">Reference proteome</keyword>
<dbReference type="PANTHER" id="PTHR44757">
    <property type="entry name" value="DIGUANYLATE CYCLASE DGCP"/>
    <property type="match status" value="1"/>
</dbReference>
<dbReference type="AlphaFoldDB" id="A0A5C8Z833"/>
<dbReference type="CDD" id="cd00130">
    <property type="entry name" value="PAS"/>
    <property type="match status" value="1"/>
</dbReference>
<feature type="domain" description="PAC" evidence="2">
    <location>
        <begin position="396"/>
        <end position="449"/>
    </location>
</feature>
<dbReference type="Gene3D" id="3.20.20.450">
    <property type="entry name" value="EAL domain"/>
    <property type="match status" value="1"/>
</dbReference>
<evidence type="ECO:0000259" key="4">
    <source>
        <dbReference type="PROSITE" id="PS50887"/>
    </source>
</evidence>
<feature type="transmembrane region" description="Helical" evidence="1">
    <location>
        <begin position="17"/>
        <end position="34"/>
    </location>
</feature>
<evidence type="ECO:0000313" key="5">
    <source>
        <dbReference type="EMBL" id="TXR53006.1"/>
    </source>
</evidence>
<gene>
    <name evidence="5" type="ORF">FME95_00030</name>
</gene>
<dbReference type="SMART" id="SM00267">
    <property type="entry name" value="GGDEF"/>
    <property type="match status" value="1"/>
</dbReference>
<dbReference type="InterPro" id="IPR043128">
    <property type="entry name" value="Rev_trsase/Diguanyl_cyclase"/>
</dbReference>
<organism evidence="5 6">
    <name type="scientific">Reinekea thalattae</name>
    <dbReference type="NCBI Taxonomy" id="2593301"/>
    <lineage>
        <taxon>Bacteria</taxon>
        <taxon>Pseudomonadati</taxon>
        <taxon>Pseudomonadota</taxon>
        <taxon>Gammaproteobacteria</taxon>
        <taxon>Oceanospirillales</taxon>
        <taxon>Saccharospirillaceae</taxon>
        <taxon>Reinekea</taxon>
    </lineage>
</organism>
<evidence type="ECO:0000259" key="2">
    <source>
        <dbReference type="PROSITE" id="PS50113"/>
    </source>
</evidence>
<dbReference type="Gene3D" id="3.30.450.20">
    <property type="entry name" value="PAS domain"/>
    <property type="match status" value="1"/>
</dbReference>
<reference evidence="5 6" key="1">
    <citation type="submission" date="2019-07" db="EMBL/GenBank/DDBJ databases">
        <title>Reinekea sp. strain SSH23 genome sequencing and assembly.</title>
        <authorList>
            <person name="Kim I."/>
        </authorList>
    </citation>
    <scope>NUCLEOTIDE SEQUENCE [LARGE SCALE GENOMIC DNA]</scope>
    <source>
        <strain evidence="5 6">SSH23</strain>
    </source>
</reference>
<evidence type="ECO:0000313" key="6">
    <source>
        <dbReference type="Proteomes" id="UP000321764"/>
    </source>
</evidence>
<dbReference type="InterPro" id="IPR000700">
    <property type="entry name" value="PAS-assoc_C"/>
</dbReference>
<name>A0A5C8Z833_9GAMM</name>
<dbReference type="NCBIfam" id="TIGR00254">
    <property type="entry name" value="GGDEF"/>
    <property type="match status" value="1"/>
</dbReference>
<dbReference type="CDD" id="cd01948">
    <property type="entry name" value="EAL"/>
    <property type="match status" value="1"/>
</dbReference>
<dbReference type="OrthoDB" id="9816034at2"/>
<protein>
    <submittedName>
        <fullName evidence="5">EAL domain-containing protein</fullName>
    </submittedName>
</protein>
<dbReference type="NCBIfam" id="TIGR00229">
    <property type="entry name" value="sensory_box"/>
    <property type="match status" value="1"/>
</dbReference>
<accession>A0A5C8Z833</accession>
<feature type="transmembrane region" description="Helical" evidence="1">
    <location>
        <begin position="170"/>
        <end position="189"/>
    </location>
</feature>
<dbReference type="InterPro" id="IPR029787">
    <property type="entry name" value="Nucleotide_cyclase"/>
</dbReference>
<dbReference type="EMBL" id="VKAD01000001">
    <property type="protein sequence ID" value="TXR53006.1"/>
    <property type="molecule type" value="Genomic_DNA"/>
</dbReference>
<dbReference type="Pfam" id="PF00563">
    <property type="entry name" value="EAL"/>
    <property type="match status" value="1"/>
</dbReference>
<dbReference type="SMART" id="SM00052">
    <property type="entry name" value="EAL"/>
    <property type="match status" value="1"/>
</dbReference>
<dbReference type="InterPro" id="IPR013655">
    <property type="entry name" value="PAS_fold_3"/>
</dbReference>
<dbReference type="SUPFAM" id="SSF55073">
    <property type="entry name" value="Nucleotide cyclase"/>
    <property type="match status" value="1"/>
</dbReference>
<dbReference type="PANTHER" id="PTHR44757:SF2">
    <property type="entry name" value="BIOFILM ARCHITECTURE MAINTENANCE PROTEIN MBAA"/>
    <property type="match status" value="1"/>
</dbReference>
<dbReference type="Pfam" id="PF08447">
    <property type="entry name" value="PAS_3"/>
    <property type="match status" value="1"/>
</dbReference>
<keyword evidence="1" id="KW-1133">Transmembrane helix</keyword>
<dbReference type="InterPro" id="IPR000014">
    <property type="entry name" value="PAS"/>
</dbReference>
<dbReference type="Proteomes" id="UP000321764">
    <property type="component" value="Unassembled WGS sequence"/>
</dbReference>
<dbReference type="Gene3D" id="3.30.70.270">
    <property type="match status" value="1"/>
</dbReference>
<dbReference type="PROSITE" id="PS50887">
    <property type="entry name" value="GGDEF"/>
    <property type="match status" value="1"/>
</dbReference>